<reference evidence="4 5" key="1">
    <citation type="submission" date="2016-10" db="EMBL/GenBank/DDBJ databases">
        <authorList>
            <person name="de Groot N.N."/>
        </authorList>
    </citation>
    <scope>NUCLEOTIDE SEQUENCE [LARGE SCALE GENOMIC DNA]</scope>
    <source>
        <strain evidence="4 5">DSM 14858</strain>
    </source>
</reference>
<evidence type="ECO:0000256" key="1">
    <source>
        <dbReference type="PROSITE-ProRule" id="PRU00473"/>
    </source>
</evidence>
<dbReference type="PROSITE" id="PS51123">
    <property type="entry name" value="OMPA_2"/>
    <property type="match status" value="1"/>
</dbReference>
<dbReference type="EMBL" id="FNZQ01000001">
    <property type="protein sequence ID" value="SEK23616.1"/>
    <property type="molecule type" value="Genomic_DNA"/>
</dbReference>
<dbReference type="AlphaFoldDB" id="A0A1H7FBY5"/>
<evidence type="ECO:0000259" key="3">
    <source>
        <dbReference type="PROSITE" id="PS51123"/>
    </source>
</evidence>
<dbReference type="OrthoDB" id="5525824at2"/>
<dbReference type="InterPro" id="IPR036737">
    <property type="entry name" value="OmpA-like_sf"/>
</dbReference>
<organism evidence="4 5">
    <name type="scientific">Jannaschia helgolandensis</name>
    <dbReference type="NCBI Taxonomy" id="188906"/>
    <lineage>
        <taxon>Bacteria</taxon>
        <taxon>Pseudomonadati</taxon>
        <taxon>Pseudomonadota</taxon>
        <taxon>Alphaproteobacteria</taxon>
        <taxon>Rhodobacterales</taxon>
        <taxon>Roseobacteraceae</taxon>
        <taxon>Jannaschia</taxon>
    </lineage>
</organism>
<dbReference type="Gene3D" id="3.30.1330.60">
    <property type="entry name" value="OmpA-like domain"/>
    <property type="match status" value="1"/>
</dbReference>
<feature type="domain" description="OmpA-like" evidence="3">
    <location>
        <begin position="494"/>
        <end position="611"/>
    </location>
</feature>
<dbReference type="Gene3D" id="3.40.1520.20">
    <property type="match status" value="1"/>
</dbReference>
<evidence type="ECO:0000313" key="4">
    <source>
        <dbReference type="EMBL" id="SEK23616.1"/>
    </source>
</evidence>
<evidence type="ECO:0000256" key="2">
    <source>
        <dbReference type="SAM" id="MobiDB-lite"/>
    </source>
</evidence>
<gene>
    <name evidence="4" type="ORF">SAMN04488526_0068</name>
</gene>
<dbReference type="InterPro" id="IPR006665">
    <property type="entry name" value="OmpA-like"/>
</dbReference>
<accession>A0A1H7FBY5</accession>
<feature type="region of interest" description="Disordered" evidence="2">
    <location>
        <begin position="612"/>
        <end position="663"/>
    </location>
</feature>
<feature type="compositionally biased region" description="Low complexity" evidence="2">
    <location>
        <begin position="619"/>
        <end position="640"/>
    </location>
</feature>
<feature type="compositionally biased region" description="Low complexity" evidence="2">
    <location>
        <begin position="654"/>
        <end position="663"/>
    </location>
</feature>
<keyword evidence="1" id="KW-0472">Membrane</keyword>
<keyword evidence="5" id="KW-1185">Reference proteome</keyword>
<evidence type="ECO:0000313" key="5">
    <source>
        <dbReference type="Proteomes" id="UP000199283"/>
    </source>
</evidence>
<dbReference type="Pfam" id="PF00691">
    <property type="entry name" value="OmpA"/>
    <property type="match status" value="1"/>
</dbReference>
<name>A0A1H7FBY5_9RHOB</name>
<dbReference type="CDD" id="cd07185">
    <property type="entry name" value="OmpA_C-like"/>
    <property type="match status" value="1"/>
</dbReference>
<sequence>MSAKRTIATTIAFGLAAASAVAGAWFGASYIETSSRAVVAGALDAAGLDWAEVDTDGLQLILSGTAPDEPSRFRAITRAGAIVDPGRIIDAMEVEASRPVTAPRFSLEILRNDADVSVIGLVPANGGPELLSSLLARAGRAMPLEVTNMVETADYAVPPGWEESLRFAMSALDQLPRAKVSVDAGRVVVTAVADSDEERITLERAITRDKPADIDLSLNIGAPRPVITPFTLRFVMPPDGAPRFEACAVDSEQARTRVLDAAVAAGFAGEADCVIALGVPSAGWSVAAAEGIAALNNLGGGALTLSDADVSLIASEGTDQPAFDTVVAELSAALPDLFVLSAVLPEATQVDGTGEAETGTPEFVATLAPEGQVQLRGRLYDEAQQAAVVSYGRALFGSSNTYIATRQDTSLPRGWPARVLAGMDALSRLENGSVIVQPDLVVLRGVTGNTRAEAEISGLLSDKLGAEANFRVEVRYDAELDPLLNIPSPAECADRLNTILVEHKLSFAPGEAIIEEAGDEQLGSLKDALDECPNTVFEIGGHTDSQGREDTNLALSIARADAVRNALIGLGVAPSQLIANGYGESQPIADNDTEEGREANRRITFTLFDRRTGTAEVGDAPSAADGAAPDAAVPDAADQEAPPHDGAAADHPPDTTPTGGATE</sequence>
<dbReference type="PANTHER" id="PTHR30329:SF21">
    <property type="entry name" value="LIPOPROTEIN YIAD-RELATED"/>
    <property type="match status" value="1"/>
</dbReference>
<dbReference type="InterPro" id="IPR050330">
    <property type="entry name" value="Bact_OuterMem_StrucFunc"/>
</dbReference>
<dbReference type="PANTHER" id="PTHR30329">
    <property type="entry name" value="STATOR ELEMENT OF FLAGELLAR MOTOR COMPLEX"/>
    <property type="match status" value="1"/>
</dbReference>
<dbReference type="Proteomes" id="UP000199283">
    <property type="component" value="Unassembled WGS sequence"/>
</dbReference>
<dbReference type="GO" id="GO:0016020">
    <property type="term" value="C:membrane"/>
    <property type="evidence" value="ECO:0007669"/>
    <property type="project" value="UniProtKB-UniRule"/>
</dbReference>
<feature type="compositionally biased region" description="Basic and acidic residues" evidence="2">
    <location>
        <begin position="641"/>
        <end position="653"/>
    </location>
</feature>
<dbReference type="SUPFAM" id="SSF103088">
    <property type="entry name" value="OmpA-like"/>
    <property type="match status" value="1"/>
</dbReference>
<protein>
    <submittedName>
        <fullName evidence="4">OmpA-OmpF porin, OOP family</fullName>
    </submittedName>
</protein>
<dbReference type="RefSeq" id="WP_092758700.1">
    <property type="nucleotide sequence ID" value="NZ_FNZQ01000001.1"/>
</dbReference>
<proteinExistence type="predicted"/>
<dbReference type="STRING" id="188906.SAMN04488526_0068"/>